<comment type="caution">
    <text evidence="1">The sequence shown here is derived from an EMBL/GenBank/DDBJ whole genome shotgun (WGS) entry which is preliminary data.</text>
</comment>
<dbReference type="InterPro" id="IPR023393">
    <property type="entry name" value="START-like_dom_sf"/>
</dbReference>
<sequence length="153" mass="16858">MTEPSVSATVQINASPERVYGLITDLPTLASLAEEAVSMELRKGDGVRKGTVFVGHNENGSRRWHTTCTVTDADPGRIFAFDVRSTVIPVARWQYDIVASDGGCRVTESTWDQRPRWFRTIAGMATGVGDRAAANAEHIQLTLRRLKQRAEAE</sequence>
<dbReference type="CDD" id="cd07812">
    <property type="entry name" value="SRPBCC"/>
    <property type="match status" value="1"/>
</dbReference>
<keyword evidence="2" id="KW-1185">Reference proteome</keyword>
<protein>
    <submittedName>
        <fullName evidence="1">Polyketide cyclase</fullName>
    </submittedName>
</protein>
<reference evidence="2" key="1">
    <citation type="submission" date="2016-04" db="EMBL/GenBank/DDBJ databases">
        <authorList>
            <person name="Strapagiel D."/>
            <person name="Borowka P."/>
            <person name="Marciniak B."/>
            <person name="Bakula Z."/>
            <person name="Van Ingen J."/>
            <person name="Safianowska A."/>
            <person name="Dziadek J."/>
            <person name="Jagielski T."/>
        </authorList>
    </citation>
    <scope>NUCLEOTIDE SEQUENCE [LARGE SCALE GENOMIC DNA]</scope>
    <source>
        <strain evidence="2">1010001458</strain>
    </source>
</reference>
<proteinExistence type="predicted"/>
<dbReference type="InterPro" id="IPR019587">
    <property type="entry name" value="Polyketide_cyclase/dehydratase"/>
</dbReference>
<dbReference type="Pfam" id="PF10604">
    <property type="entry name" value="Polyketide_cyc2"/>
    <property type="match status" value="1"/>
</dbReference>
<organism evidence="1 2">
    <name type="scientific">Mycobacterium ostraviense</name>
    <dbReference type="NCBI Taxonomy" id="2738409"/>
    <lineage>
        <taxon>Bacteria</taxon>
        <taxon>Bacillati</taxon>
        <taxon>Actinomycetota</taxon>
        <taxon>Actinomycetes</taxon>
        <taxon>Mycobacteriales</taxon>
        <taxon>Mycobacteriaceae</taxon>
        <taxon>Mycobacterium</taxon>
    </lineage>
</organism>
<dbReference type="SUPFAM" id="SSF55961">
    <property type="entry name" value="Bet v1-like"/>
    <property type="match status" value="1"/>
</dbReference>
<evidence type="ECO:0000313" key="2">
    <source>
        <dbReference type="Proteomes" id="UP000077342"/>
    </source>
</evidence>
<dbReference type="EMBL" id="LWCI01000115">
    <property type="protein sequence ID" value="KZS61444.1"/>
    <property type="molecule type" value="Genomic_DNA"/>
</dbReference>
<gene>
    <name evidence="1" type="ORF">A4G28_22705</name>
</gene>
<accession>A0A163ZED5</accession>
<dbReference type="Gene3D" id="3.30.530.20">
    <property type="match status" value="1"/>
</dbReference>
<evidence type="ECO:0000313" key="1">
    <source>
        <dbReference type="EMBL" id="KZS61444.1"/>
    </source>
</evidence>
<name>A0A163ZED5_9MYCO</name>
<dbReference type="AlphaFoldDB" id="A0A163ZED5"/>
<dbReference type="RefSeq" id="WP_075511261.1">
    <property type="nucleotide sequence ID" value="NZ_CP089224.1"/>
</dbReference>
<dbReference type="Proteomes" id="UP000077342">
    <property type="component" value="Unassembled WGS sequence"/>
</dbReference>